<dbReference type="PIRSF" id="PIRSF018297">
    <property type="entry name" value="Doc"/>
    <property type="match status" value="1"/>
</dbReference>
<protein>
    <submittedName>
        <fullName evidence="2">Death on curing protein</fullName>
    </submittedName>
</protein>
<keyword evidence="3" id="KW-1185">Reference proteome</keyword>
<dbReference type="InterPro" id="IPR003812">
    <property type="entry name" value="Fido"/>
</dbReference>
<evidence type="ECO:0000259" key="1">
    <source>
        <dbReference type="PROSITE" id="PS51459"/>
    </source>
</evidence>
<dbReference type="InterPro" id="IPR036597">
    <property type="entry name" value="Fido-like_dom_sf"/>
</dbReference>
<sequence>MNVVYVRSDVLRNVHDRLIERYGGVAGVRDENAFESAIGRPRNLASYGEVTSIPRLAAALPWAILRNHPFADGNKRTAFAALMIFLDRNGYGISCTEVEETAMVLRAAASEITEDQWTDWVERTAVLLKP</sequence>
<dbReference type="GO" id="GO:0016301">
    <property type="term" value="F:kinase activity"/>
    <property type="evidence" value="ECO:0007669"/>
    <property type="project" value="InterPro"/>
</dbReference>
<reference evidence="2 3" key="1">
    <citation type="submission" date="2016-10" db="EMBL/GenBank/DDBJ databases">
        <authorList>
            <person name="de Groot N.N."/>
        </authorList>
    </citation>
    <scope>NUCLEOTIDE SEQUENCE [LARGE SCALE GENOMIC DNA]</scope>
    <source>
        <strain evidence="2 3">DSM 22489</strain>
    </source>
</reference>
<feature type="domain" description="Fido" evidence="1">
    <location>
        <begin position="6"/>
        <end position="123"/>
    </location>
</feature>
<dbReference type="OrthoDB" id="9802752at2"/>
<dbReference type="InterPro" id="IPR053737">
    <property type="entry name" value="Type_II_TA_Toxin"/>
</dbReference>
<proteinExistence type="predicted"/>
<dbReference type="RefSeq" id="WP_103933182.1">
    <property type="nucleotide sequence ID" value="NZ_FNVA01000003.1"/>
</dbReference>
<dbReference type="Proteomes" id="UP000236728">
    <property type="component" value="Unassembled WGS sequence"/>
</dbReference>
<dbReference type="SUPFAM" id="SSF140931">
    <property type="entry name" value="Fic-like"/>
    <property type="match status" value="1"/>
</dbReference>
<evidence type="ECO:0000313" key="3">
    <source>
        <dbReference type="Proteomes" id="UP000236728"/>
    </source>
</evidence>
<accession>A0A1H5YHR1</accession>
<dbReference type="Pfam" id="PF02661">
    <property type="entry name" value="Fic"/>
    <property type="match status" value="1"/>
</dbReference>
<dbReference type="Gene3D" id="1.20.120.1870">
    <property type="entry name" value="Fic/DOC protein, Fido domain"/>
    <property type="match status" value="1"/>
</dbReference>
<dbReference type="NCBIfam" id="TIGR01550">
    <property type="entry name" value="DOC_P1"/>
    <property type="match status" value="1"/>
</dbReference>
<dbReference type="PROSITE" id="PS51459">
    <property type="entry name" value="FIDO"/>
    <property type="match status" value="1"/>
</dbReference>
<dbReference type="AlphaFoldDB" id="A0A1H5YHR1"/>
<dbReference type="InterPro" id="IPR006440">
    <property type="entry name" value="Doc"/>
</dbReference>
<dbReference type="PANTHER" id="PTHR39426">
    <property type="entry name" value="HOMOLOGY TO DEATH-ON-CURING PROTEIN OF PHAGE P1"/>
    <property type="match status" value="1"/>
</dbReference>
<dbReference type="PANTHER" id="PTHR39426:SF1">
    <property type="entry name" value="HOMOLOGY TO DEATH-ON-CURING PROTEIN OF PHAGE P1"/>
    <property type="match status" value="1"/>
</dbReference>
<dbReference type="EMBL" id="FNVA01000003">
    <property type="protein sequence ID" value="SEG23588.1"/>
    <property type="molecule type" value="Genomic_DNA"/>
</dbReference>
<organism evidence="2 3">
    <name type="scientific">Bryocella elongata</name>
    <dbReference type="NCBI Taxonomy" id="863522"/>
    <lineage>
        <taxon>Bacteria</taxon>
        <taxon>Pseudomonadati</taxon>
        <taxon>Acidobacteriota</taxon>
        <taxon>Terriglobia</taxon>
        <taxon>Terriglobales</taxon>
        <taxon>Acidobacteriaceae</taxon>
        <taxon>Bryocella</taxon>
    </lineage>
</organism>
<gene>
    <name evidence="2" type="ORF">SAMN05421819_2321</name>
</gene>
<evidence type="ECO:0000313" key="2">
    <source>
        <dbReference type="EMBL" id="SEG23588.1"/>
    </source>
</evidence>
<name>A0A1H5YHR1_9BACT</name>